<dbReference type="Proteomes" id="UP000199206">
    <property type="component" value="Unassembled WGS sequence"/>
</dbReference>
<protein>
    <submittedName>
        <fullName evidence="2">Uncharacterized protein</fullName>
    </submittedName>
</protein>
<dbReference type="EMBL" id="FOCF01000001">
    <property type="protein sequence ID" value="SEM40145.1"/>
    <property type="molecule type" value="Genomic_DNA"/>
</dbReference>
<reference evidence="3" key="1">
    <citation type="submission" date="2016-10" db="EMBL/GenBank/DDBJ databases">
        <authorList>
            <person name="Varghese N."/>
            <person name="Submissions S."/>
        </authorList>
    </citation>
    <scope>NUCLEOTIDE SEQUENCE [LARGE SCALE GENOMIC DNA]</scope>
    <source>
        <strain evidence="3">S6-262</strain>
    </source>
</reference>
<feature type="transmembrane region" description="Helical" evidence="1">
    <location>
        <begin position="36"/>
        <end position="57"/>
    </location>
</feature>
<accession>A0A1H7Y2L2</accession>
<proteinExistence type="predicted"/>
<dbReference type="AlphaFoldDB" id="A0A1H7Y2L2"/>
<keyword evidence="1" id="KW-0472">Membrane</keyword>
<evidence type="ECO:0000313" key="2">
    <source>
        <dbReference type="EMBL" id="SEM40145.1"/>
    </source>
</evidence>
<gene>
    <name evidence="2" type="ORF">SAMN05192583_0057</name>
</gene>
<keyword evidence="1" id="KW-0812">Transmembrane</keyword>
<dbReference type="STRING" id="1166340.SAMN05192583_0057"/>
<name>A0A1H7Y2L2_9SPHN</name>
<feature type="transmembrane region" description="Helical" evidence="1">
    <location>
        <begin position="6"/>
        <end position="24"/>
    </location>
</feature>
<evidence type="ECO:0000256" key="1">
    <source>
        <dbReference type="SAM" id="Phobius"/>
    </source>
</evidence>
<keyword evidence="1" id="KW-1133">Transmembrane helix</keyword>
<dbReference type="RefSeq" id="WP_139197902.1">
    <property type="nucleotide sequence ID" value="NZ_FOCF01000001.1"/>
</dbReference>
<evidence type="ECO:0000313" key="3">
    <source>
        <dbReference type="Proteomes" id="UP000199206"/>
    </source>
</evidence>
<organism evidence="2 3">
    <name type="scientific">Sphingomonas gellani</name>
    <dbReference type="NCBI Taxonomy" id="1166340"/>
    <lineage>
        <taxon>Bacteria</taxon>
        <taxon>Pseudomonadati</taxon>
        <taxon>Pseudomonadota</taxon>
        <taxon>Alphaproteobacteria</taxon>
        <taxon>Sphingomonadales</taxon>
        <taxon>Sphingomonadaceae</taxon>
        <taxon>Sphingomonas</taxon>
    </lineage>
</organism>
<sequence>MNDHISGSLLAALIALAAYKYLILIGKPVTPGTRHANLICGLLLAASFTCFVAWNILAFGGAA</sequence>
<keyword evidence="3" id="KW-1185">Reference proteome</keyword>